<accession>A0A498GZQ6</accession>
<keyword evidence="3 6" id="KW-0812">Transmembrane</keyword>
<evidence type="ECO:0000256" key="4">
    <source>
        <dbReference type="ARBA" id="ARBA00022989"/>
    </source>
</evidence>
<feature type="transmembrane region" description="Helical" evidence="6">
    <location>
        <begin position="234"/>
        <end position="256"/>
    </location>
</feature>
<evidence type="ECO:0000256" key="5">
    <source>
        <dbReference type="ARBA" id="ARBA00023136"/>
    </source>
</evidence>
<comment type="caution">
    <text evidence="7">The sequence shown here is derived from an EMBL/GenBank/DDBJ whole genome shotgun (WGS) entry which is preliminary data.</text>
</comment>
<dbReference type="EMBL" id="LHQS01000002">
    <property type="protein sequence ID" value="RXE55848.1"/>
    <property type="molecule type" value="Genomic_DNA"/>
</dbReference>
<dbReference type="PANTHER" id="PTHR30250">
    <property type="entry name" value="PST FAMILY PREDICTED COLANIC ACID TRANSPORTER"/>
    <property type="match status" value="1"/>
</dbReference>
<dbReference type="PANTHER" id="PTHR30250:SF28">
    <property type="entry name" value="POLYSACCHARIDE BIOSYNTHESIS PROTEIN"/>
    <property type="match status" value="1"/>
</dbReference>
<dbReference type="RefSeq" id="WP_128693551.1">
    <property type="nucleotide sequence ID" value="NZ_LHQS01000002.1"/>
</dbReference>
<reference evidence="7 8" key="1">
    <citation type="journal article" date="2015" name="Int. J. Syst. Evol. Microbiol.">
        <title>Methanoculleus taiwanensis sp. nov., a methanogen isolated from deep marine sediment at the deformation front area near Taiwan.</title>
        <authorList>
            <person name="Weng C.Y."/>
            <person name="Chen S.C."/>
            <person name="Lai M.C."/>
            <person name="Wu S.Y."/>
            <person name="Lin S."/>
            <person name="Yang T.F."/>
            <person name="Chen P.C."/>
        </authorList>
    </citation>
    <scope>NUCLEOTIDE SEQUENCE [LARGE SCALE GENOMIC DNA]</scope>
    <source>
        <strain evidence="7 8">CYW4</strain>
    </source>
</reference>
<evidence type="ECO:0000313" key="7">
    <source>
        <dbReference type="EMBL" id="RXE55848.1"/>
    </source>
</evidence>
<dbReference type="OrthoDB" id="118009at2157"/>
<comment type="subcellular location">
    <subcellularLocation>
        <location evidence="1">Cell membrane</location>
        <topology evidence="1">Multi-pass membrane protein</topology>
    </subcellularLocation>
</comment>
<organism evidence="7 8">
    <name type="scientific">Methanoculleus taiwanensis</name>
    <dbReference type="NCBI Taxonomy" id="1550565"/>
    <lineage>
        <taxon>Archaea</taxon>
        <taxon>Methanobacteriati</taxon>
        <taxon>Methanobacteriota</taxon>
        <taxon>Stenosarchaea group</taxon>
        <taxon>Methanomicrobia</taxon>
        <taxon>Methanomicrobiales</taxon>
        <taxon>Methanomicrobiaceae</taxon>
        <taxon>Methanoculleus</taxon>
    </lineage>
</organism>
<gene>
    <name evidence="7" type="ORF">ABH15_06400</name>
</gene>
<dbReference type="Pfam" id="PF13440">
    <property type="entry name" value="Polysacc_synt_3"/>
    <property type="match status" value="1"/>
</dbReference>
<feature type="transmembrane region" description="Helical" evidence="6">
    <location>
        <begin position="110"/>
        <end position="131"/>
    </location>
</feature>
<feature type="transmembrane region" description="Helical" evidence="6">
    <location>
        <begin position="384"/>
        <end position="406"/>
    </location>
</feature>
<dbReference type="Proteomes" id="UP000290932">
    <property type="component" value="Unassembled WGS sequence"/>
</dbReference>
<evidence type="ECO:0000256" key="6">
    <source>
        <dbReference type="SAM" id="Phobius"/>
    </source>
</evidence>
<feature type="transmembrane region" description="Helical" evidence="6">
    <location>
        <begin position="7"/>
        <end position="29"/>
    </location>
</feature>
<name>A0A498GZQ6_9EURY</name>
<keyword evidence="4 6" id="KW-1133">Transmembrane helix</keyword>
<evidence type="ECO:0000313" key="8">
    <source>
        <dbReference type="Proteomes" id="UP000290932"/>
    </source>
</evidence>
<protein>
    <recommendedName>
        <fullName evidence="9">Polysaccharide biosynthesis protein</fullName>
    </recommendedName>
</protein>
<feature type="transmembrane region" description="Helical" evidence="6">
    <location>
        <begin position="333"/>
        <end position="353"/>
    </location>
</feature>
<evidence type="ECO:0000256" key="2">
    <source>
        <dbReference type="ARBA" id="ARBA00022475"/>
    </source>
</evidence>
<dbReference type="GO" id="GO:0005886">
    <property type="term" value="C:plasma membrane"/>
    <property type="evidence" value="ECO:0007669"/>
    <property type="project" value="UniProtKB-SubCell"/>
</dbReference>
<sequence>MASFLSNLFKLTTGTMIAQVISILLVPIVTRLYSPEYFGVAQLFLSIAALIVVISSLSYHFAIMVSEKDEDSMNIFALSVVCILGVSTVSGAVFTGFADRFAEILNAPLIADYLILLPLFVIVNSLFLILNEWFSRKVRYGVLAGGIVVSTVSTRAFQIGGGLVLASPLGLILGSVVGFGLADLFMLRNLKQDMSLIRSVTLQRMRDLAVRYRNFSFYGSAGSLANSLSWELPAFMLAFFFNPAVVGYYALAVIAVRMPMTMVGTAVSQVFFQKASEEKNLTGGVQGVVREIHTRLISVGIFPFIVFMILSEDLFTFIFGADWLTAGTYARILAPWFFAVFLISPISSLFAVLERQRAYLAFEVMTLCTWTLIFLAGGTYGNPLVTLTLFSIGGVLLWGSKSVYLIRESGAGFRGSAISLMRHLLISIAVSLPLLVGVFLDLPFLLLIVVAGVTAVTYYLIIFFTDTLVRRELMGMLGSYVPAKHIDWIRRL</sequence>
<evidence type="ECO:0000256" key="3">
    <source>
        <dbReference type="ARBA" id="ARBA00022692"/>
    </source>
</evidence>
<proteinExistence type="predicted"/>
<dbReference type="InterPro" id="IPR050833">
    <property type="entry name" value="Poly_Biosynth_Transport"/>
</dbReference>
<keyword evidence="8" id="KW-1185">Reference proteome</keyword>
<keyword evidence="2" id="KW-1003">Cell membrane</keyword>
<feature type="transmembrane region" description="Helical" evidence="6">
    <location>
        <begin position="75"/>
        <end position="98"/>
    </location>
</feature>
<keyword evidence="5 6" id="KW-0472">Membrane</keyword>
<feature type="transmembrane region" description="Helical" evidence="6">
    <location>
        <begin position="418"/>
        <end position="438"/>
    </location>
</feature>
<feature type="transmembrane region" description="Helical" evidence="6">
    <location>
        <begin position="163"/>
        <end position="187"/>
    </location>
</feature>
<feature type="transmembrane region" description="Helical" evidence="6">
    <location>
        <begin position="360"/>
        <end position="378"/>
    </location>
</feature>
<feature type="transmembrane region" description="Helical" evidence="6">
    <location>
        <begin position="296"/>
        <end position="321"/>
    </location>
</feature>
<dbReference type="AlphaFoldDB" id="A0A498GZQ6"/>
<feature type="transmembrane region" description="Helical" evidence="6">
    <location>
        <begin position="41"/>
        <end position="63"/>
    </location>
</feature>
<feature type="transmembrane region" description="Helical" evidence="6">
    <location>
        <begin position="444"/>
        <end position="464"/>
    </location>
</feature>
<evidence type="ECO:0000256" key="1">
    <source>
        <dbReference type="ARBA" id="ARBA00004651"/>
    </source>
</evidence>
<evidence type="ECO:0008006" key="9">
    <source>
        <dbReference type="Google" id="ProtNLM"/>
    </source>
</evidence>